<accession>A0A6A5X842</accession>
<dbReference type="EMBL" id="ML978080">
    <property type="protein sequence ID" value="KAF2009118.1"/>
    <property type="molecule type" value="Genomic_DNA"/>
</dbReference>
<reference evidence="1" key="1">
    <citation type="journal article" date="2020" name="Stud. Mycol.">
        <title>101 Dothideomycetes genomes: a test case for predicting lifestyles and emergence of pathogens.</title>
        <authorList>
            <person name="Haridas S."/>
            <person name="Albert R."/>
            <person name="Binder M."/>
            <person name="Bloem J."/>
            <person name="Labutti K."/>
            <person name="Salamov A."/>
            <person name="Andreopoulos B."/>
            <person name="Baker S."/>
            <person name="Barry K."/>
            <person name="Bills G."/>
            <person name="Bluhm B."/>
            <person name="Cannon C."/>
            <person name="Castanera R."/>
            <person name="Culley D."/>
            <person name="Daum C."/>
            <person name="Ezra D."/>
            <person name="Gonzalez J."/>
            <person name="Henrissat B."/>
            <person name="Kuo A."/>
            <person name="Liang C."/>
            <person name="Lipzen A."/>
            <person name="Lutzoni F."/>
            <person name="Magnuson J."/>
            <person name="Mondo S."/>
            <person name="Nolan M."/>
            <person name="Ohm R."/>
            <person name="Pangilinan J."/>
            <person name="Park H.-J."/>
            <person name="Ramirez L."/>
            <person name="Alfaro M."/>
            <person name="Sun H."/>
            <person name="Tritt A."/>
            <person name="Yoshinaga Y."/>
            <person name="Zwiers L.-H."/>
            <person name="Turgeon B."/>
            <person name="Goodwin S."/>
            <person name="Spatafora J."/>
            <person name="Crous P."/>
            <person name="Grigoriev I."/>
        </authorList>
    </citation>
    <scope>NUCLEOTIDE SEQUENCE</scope>
    <source>
        <strain evidence="1">CBS 175.79</strain>
    </source>
</reference>
<dbReference type="OrthoDB" id="3898763at2759"/>
<dbReference type="GeneID" id="54289926"/>
<evidence type="ECO:0000313" key="2">
    <source>
        <dbReference type="Proteomes" id="UP000799778"/>
    </source>
</evidence>
<sequence>MSSPYANYGPAFFSVEYRVNGLWNNLLGQFYKTGAADKDFIISPEAYPKPDDTKALKADILVSLLTSGTSGFSISTPKLVYEGKGAASRNSFEDIMDQLEKWLAQAARVSPFNCWAIGTIGSKVVFMFWQDDTIQWLDWVNNRPGPVSSPKAYDITIDADWGVVSAMLAYFVGHPL</sequence>
<name>A0A6A5X842_9PLEO</name>
<proteinExistence type="predicted"/>
<evidence type="ECO:0000313" key="1">
    <source>
        <dbReference type="EMBL" id="KAF2009118.1"/>
    </source>
</evidence>
<dbReference type="AlphaFoldDB" id="A0A6A5X842"/>
<keyword evidence="2" id="KW-1185">Reference proteome</keyword>
<organism evidence="1 2">
    <name type="scientific">Aaosphaeria arxii CBS 175.79</name>
    <dbReference type="NCBI Taxonomy" id="1450172"/>
    <lineage>
        <taxon>Eukaryota</taxon>
        <taxon>Fungi</taxon>
        <taxon>Dikarya</taxon>
        <taxon>Ascomycota</taxon>
        <taxon>Pezizomycotina</taxon>
        <taxon>Dothideomycetes</taxon>
        <taxon>Pleosporomycetidae</taxon>
        <taxon>Pleosporales</taxon>
        <taxon>Pleosporales incertae sedis</taxon>
        <taxon>Aaosphaeria</taxon>
    </lineage>
</organism>
<protein>
    <submittedName>
        <fullName evidence="1">Uncharacterized protein</fullName>
    </submittedName>
</protein>
<gene>
    <name evidence="1" type="ORF">BU24DRAFT_468505</name>
</gene>
<dbReference type="Proteomes" id="UP000799778">
    <property type="component" value="Unassembled WGS sequence"/>
</dbReference>
<dbReference type="RefSeq" id="XP_033377457.1">
    <property type="nucleotide sequence ID" value="XM_033532529.1"/>
</dbReference>